<feature type="domain" description="4Fe-4S ferredoxin-type" evidence="8">
    <location>
        <begin position="7"/>
        <end position="36"/>
    </location>
</feature>
<evidence type="ECO:0000256" key="2">
    <source>
        <dbReference type="ARBA" id="ARBA00022485"/>
    </source>
</evidence>
<evidence type="ECO:0000313" key="10">
    <source>
        <dbReference type="Proteomes" id="UP000594468"/>
    </source>
</evidence>
<protein>
    <submittedName>
        <fullName evidence="9">4Fe-4S binding protein</fullName>
    </submittedName>
</protein>
<keyword evidence="1" id="KW-0813">Transport</keyword>
<dbReference type="Gene3D" id="3.30.70.20">
    <property type="match status" value="2"/>
</dbReference>
<dbReference type="SUPFAM" id="SSF54862">
    <property type="entry name" value="4Fe-4S ferredoxins"/>
    <property type="match status" value="1"/>
</dbReference>
<dbReference type="KEGG" id="pmet:G4Y79_04810"/>
<name>A0A7S8EB37_9CHLR</name>
<keyword evidence="6" id="KW-0408">Iron</keyword>
<evidence type="ECO:0000256" key="3">
    <source>
        <dbReference type="ARBA" id="ARBA00022723"/>
    </source>
</evidence>
<keyword evidence="10" id="KW-1185">Reference proteome</keyword>
<dbReference type="PANTHER" id="PTHR43687">
    <property type="entry name" value="ADENYLYLSULFATE REDUCTASE, BETA SUBUNIT"/>
    <property type="match status" value="1"/>
</dbReference>
<evidence type="ECO:0000259" key="8">
    <source>
        <dbReference type="PROSITE" id="PS51379"/>
    </source>
</evidence>
<dbReference type="InterPro" id="IPR050572">
    <property type="entry name" value="Fe-S_Ferredoxin"/>
</dbReference>
<evidence type="ECO:0000256" key="5">
    <source>
        <dbReference type="ARBA" id="ARBA00022982"/>
    </source>
</evidence>
<accession>A0A7S8EB37</accession>
<dbReference type="PROSITE" id="PS00198">
    <property type="entry name" value="4FE4S_FER_1"/>
    <property type="match status" value="1"/>
</dbReference>
<feature type="domain" description="4Fe-4S ferredoxin-type" evidence="8">
    <location>
        <begin position="37"/>
        <end position="66"/>
    </location>
</feature>
<keyword evidence="5" id="KW-0249">Electron transport</keyword>
<keyword evidence="7" id="KW-0411">Iron-sulfur</keyword>
<dbReference type="InterPro" id="IPR017900">
    <property type="entry name" value="4Fe4S_Fe_S_CS"/>
</dbReference>
<evidence type="ECO:0000313" key="9">
    <source>
        <dbReference type="EMBL" id="QPC83707.1"/>
    </source>
</evidence>
<keyword evidence="4" id="KW-0677">Repeat</keyword>
<evidence type="ECO:0000256" key="7">
    <source>
        <dbReference type="ARBA" id="ARBA00023014"/>
    </source>
</evidence>
<dbReference type="EMBL" id="CP062983">
    <property type="protein sequence ID" value="QPC83707.1"/>
    <property type="molecule type" value="Genomic_DNA"/>
</dbReference>
<gene>
    <name evidence="9" type="ORF">G4Y79_04810</name>
</gene>
<dbReference type="InterPro" id="IPR017896">
    <property type="entry name" value="4Fe4S_Fe-S-bd"/>
</dbReference>
<keyword evidence="3" id="KW-0479">Metal-binding</keyword>
<dbReference type="AlphaFoldDB" id="A0A7S8EB37"/>
<dbReference type="GO" id="GO:0051539">
    <property type="term" value="F:4 iron, 4 sulfur cluster binding"/>
    <property type="evidence" value="ECO:0007669"/>
    <property type="project" value="UniProtKB-KW"/>
</dbReference>
<dbReference type="PROSITE" id="PS51379">
    <property type="entry name" value="4FE4S_FER_2"/>
    <property type="match status" value="2"/>
</dbReference>
<dbReference type="Proteomes" id="UP000594468">
    <property type="component" value="Chromosome"/>
</dbReference>
<reference evidence="9 10" key="1">
    <citation type="submission" date="2020-02" db="EMBL/GenBank/DDBJ databases">
        <authorList>
            <person name="Zheng R.K."/>
            <person name="Sun C.M."/>
        </authorList>
    </citation>
    <scope>NUCLEOTIDE SEQUENCE [LARGE SCALE GENOMIC DNA]</scope>
    <source>
        <strain evidence="10">rifampicinis</strain>
    </source>
</reference>
<dbReference type="RefSeq" id="WP_195171771.1">
    <property type="nucleotide sequence ID" value="NZ_CP062983.1"/>
</dbReference>
<dbReference type="Pfam" id="PF12838">
    <property type="entry name" value="Fer4_7"/>
    <property type="match status" value="1"/>
</dbReference>
<evidence type="ECO:0000256" key="6">
    <source>
        <dbReference type="ARBA" id="ARBA00023004"/>
    </source>
</evidence>
<organism evidence="9 10">
    <name type="scientific">Phototrophicus methaneseepsis</name>
    <dbReference type="NCBI Taxonomy" id="2710758"/>
    <lineage>
        <taxon>Bacteria</taxon>
        <taxon>Bacillati</taxon>
        <taxon>Chloroflexota</taxon>
        <taxon>Candidatus Thermofontia</taxon>
        <taxon>Phototrophicales</taxon>
        <taxon>Phototrophicaceae</taxon>
        <taxon>Phototrophicus</taxon>
    </lineage>
</organism>
<dbReference type="PANTHER" id="PTHR43687:SF6">
    <property type="entry name" value="L-ASPARTATE SEMIALDEHYDE SULFURTRANSFERASE IRON-SULFUR SUBUNIT"/>
    <property type="match status" value="1"/>
</dbReference>
<evidence type="ECO:0000256" key="1">
    <source>
        <dbReference type="ARBA" id="ARBA00022448"/>
    </source>
</evidence>
<proteinExistence type="predicted"/>
<sequence length="80" mass="8725">MTHPANWLPYINQNLCIGCGDCVTQCPSGALGWVESKAALIRPDICVYCATCEDICPTNAIELPFLIVRGSLKNEQEPQS</sequence>
<dbReference type="GO" id="GO:0046872">
    <property type="term" value="F:metal ion binding"/>
    <property type="evidence" value="ECO:0007669"/>
    <property type="project" value="UniProtKB-KW"/>
</dbReference>
<evidence type="ECO:0000256" key="4">
    <source>
        <dbReference type="ARBA" id="ARBA00022737"/>
    </source>
</evidence>
<keyword evidence="2" id="KW-0004">4Fe-4S</keyword>